<evidence type="ECO:0000259" key="8">
    <source>
        <dbReference type="PROSITE" id="PS50928"/>
    </source>
</evidence>
<dbReference type="PROSITE" id="PS50928">
    <property type="entry name" value="ABC_TM1"/>
    <property type="match status" value="1"/>
</dbReference>
<evidence type="ECO:0000256" key="1">
    <source>
        <dbReference type="ARBA" id="ARBA00004651"/>
    </source>
</evidence>
<dbReference type="InterPro" id="IPR000515">
    <property type="entry name" value="MetI-like"/>
</dbReference>
<protein>
    <submittedName>
        <fullName evidence="9">Carbohydrate ABC transporter permease</fullName>
    </submittedName>
</protein>
<dbReference type="InterPro" id="IPR035906">
    <property type="entry name" value="MetI-like_sf"/>
</dbReference>
<keyword evidence="6 7" id="KW-0472">Membrane</keyword>
<proteinExistence type="inferred from homology"/>
<dbReference type="EMBL" id="SIRE01000026">
    <property type="protein sequence ID" value="TBL71399.1"/>
    <property type="molecule type" value="Genomic_DNA"/>
</dbReference>
<keyword evidence="4 7" id="KW-0812">Transmembrane</keyword>
<comment type="caution">
    <text evidence="9">The sequence shown here is derived from an EMBL/GenBank/DDBJ whole genome shotgun (WGS) entry which is preliminary data.</text>
</comment>
<evidence type="ECO:0000256" key="6">
    <source>
        <dbReference type="ARBA" id="ARBA00023136"/>
    </source>
</evidence>
<feature type="domain" description="ABC transmembrane type-1" evidence="8">
    <location>
        <begin position="71"/>
        <end position="260"/>
    </location>
</feature>
<dbReference type="Proteomes" id="UP000293142">
    <property type="component" value="Unassembled WGS sequence"/>
</dbReference>
<feature type="transmembrane region" description="Helical" evidence="7">
    <location>
        <begin position="136"/>
        <end position="155"/>
    </location>
</feature>
<feature type="transmembrane region" description="Helical" evidence="7">
    <location>
        <begin position="238"/>
        <end position="260"/>
    </location>
</feature>
<comment type="subcellular location">
    <subcellularLocation>
        <location evidence="1 7">Cell membrane</location>
        <topology evidence="1 7">Multi-pass membrane protein</topology>
    </subcellularLocation>
</comment>
<evidence type="ECO:0000313" key="10">
    <source>
        <dbReference type="Proteomes" id="UP000293142"/>
    </source>
</evidence>
<feature type="transmembrane region" description="Helical" evidence="7">
    <location>
        <begin position="193"/>
        <end position="211"/>
    </location>
</feature>
<evidence type="ECO:0000256" key="4">
    <source>
        <dbReference type="ARBA" id="ARBA00022692"/>
    </source>
</evidence>
<dbReference type="Pfam" id="PF00528">
    <property type="entry name" value="BPD_transp_1"/>
    <property type="match status" value="1"/>
</dbReference>
<evidence type="ECO:0000256" key="3">
    <source>
        <dbReference type="ARBA" id="ARBA00022475"/>
    </source>
</evidence>
<organism evidence="9 10">
    <name type="scientific">Paenibacillus thalictri</name>
    <dbReference type="NCBI Taxonomy" id="2527873"/>
    <lineage>
        <taxon>Bacteria</taxon>
        <taxon>Bacillati</taxon>
        <taxon>Bacillota</taxon>
        <taxon>Bacilli</taxon>
        <taxon>Bacillales</taxon>
        <taxon>Paenibacillaceae</taxon>
        <taxon>Paenibacillus</taxon>
    </lineage>
</organism>
<dbReference type="GO" id="GO:0005886">
    <property type="term" value="C:plasma membrane"/>
    <property type="evidence" value="ECO:0007669"/>
    <property type="project" value="UniProtKB-SubCell"/>
</dbReference>
<feature type="transmembrane region" description="Helical" evidence="7">
    <location>
        <begin position="70"/>
        <end position="94"/>
    </location>
</feature>
<accession>A0A4Q9DGN1</accession>
<feature type="transmembrane region" description="Helical" evidence="7">
    <location>
        <begin position="106"/>
        <end position="130"/>
    </location>
</feature>
<sequence>MKTKRQTRDLLFSGFCLLVGLIVISPVLYCVSASFMTSSELSSFPPNLLPSGFYLKNYETVFTSTPLLRFIWNSFLIAMIGTAGRLITSSLAAYAFSFLEFRFKKLWFMFILGTMMIPGDMLIITNYITVANMRMINTYSGVIIVMMASATYMFILRQYFLTISKEYKDASFIDGCGDFRFFTRILVPMSRSIMASIFIASFIALWNTYLWPLLVTNSENMRTVQVGITMLQFSESVIYGPIMAGVTVILIPSVLVFLVFQKQLVQGITLGGLKG</sequence>
<comment type="similarity">
    <text evidence="7">Belongs to the binding-protein-dependent transport system permease family.</text>
</comment>
<evidence type="ECO:0000256" key="5">
    <source>
        <dbReference type="ARBA" id="ARBA00022989"/>
    </source>
</evidence>
<reference evidence="9 10" key="1">
    <citation type="submission" date="2019-02" db="EMBL/GenBank/DDBJ databases">
        <title>Paenibacillus sp. nov., isolated from surface-sterilized tissue of Thalictrum simplex L.</title>
        <authorList>
            <person name="Tuo L."/>
        </authorList>
    </citation>
    <scope>NUCLEOTIDE SEQUENCE [LARGE SCALE GENOMIC DNA]</scope>
    <source>
        <strain evidence="9 10">N2SHLJ1</strain>
    </source>
</reference>
<dbReference type="CDD" id="cd06261">
    <property type="entry name" value="TM_PBP2"/>
    <property type="match status" value="1"/>
</dbReference>
<dbReference type="GO" id="GO:0055085">
    <property type="term" value="P:transmembrane transport"/>
    <property type="evidence" value="ECO:0007669"/>
    <property type="project" value="InterPro"/>
</dbReference>
<dbReference type="PANTHER" id="PTHR43744">
    <property type="entry name" value="ABC TRANSPORTER PERMEASE PROTEIN MG189-RELATED-RELATED"/>
    <property type="match status" value="1"/>
</dbReference>
<dbReference type="PANTHER" id="PTHR43744:SF8">
    <property type="entry name" value="SN-GLYCEROL-3-PHOSPHATE TRANSPORT SYSTEM PERMEASE PROTEIN UGPE"/>
    <property type="match status" value="1"/>
</dbReference>
<keyword evidence="10" id="KW-1185">Reference proteome</keyword>
<feature type="transmembrane region" description="Helical" evidence="7">
    <location>
        <begin position="12"/>
        <end position="36"/>
    </location>
</feature>
<evidence type="ECO:0000256" key="2">
    <source>
        <dbReference type="ARBA" id="ARBA00022448"/>
    </source>
</evidence>
<dbReference type="OrthoDB" id="9771544at2"/>
<evidence type="ECO:0000313" key="9">
    <source>
        <dbReference type="EMBL" id="TBL71399.1"/>
    </source>
</evidence>
<keyword evidence="3" id="KW-1003">Cell membrane</keyword>
<keyword evidence="2 7" id="KW-0813">Transport</keyword>
<evidence type="ECO:0000256" key="7">
    <source>
        <dbReference type="RuleBase" id="RU363032"/>
    </source>
</evidence>
<dbReference type="Gene3D" id="1.10.3720.10">
    <property type="entry name" value="MetI-like"/>
    <property type="match status" value="1"/>
</dbReference>
<name>A0A4Q9DGN1_9BACL</name>
<keyword evidence="5 7" id="KW-1133">Transmembrane helix</keyword>
<gene>
    <name evidence="9" type="ORF">EYB31_30380</name>
</gene>
<dbReference type="RefSeq" id="WP_131017264.1">
    <property type="nucleotide sequence ID" value="NZ_SIRE01000026.1"/>
</dbReference>
<dbReference type="SUPFAM" id="SSF161098">
    <property type="entry name" value="MetI-like"/>
    <property type="match status" value="1"/>
</dbReference>
<dbReference type="AlphaFoldDB" id="A0A4Q9DGN1"/>